<keyword evidence="5" id="KW-1185">Reference proteome</keyword>
<dbReference type="Proteomes" id="UP000007875">
    <property type="component" value="Unassembled WGS sequence"/>
</dbReference>
<dbReference type="GeneTree" id="ENSGT00940000167195"/>
<dbReference type="Gene3D" id="2.10.25.10">
    <property type="entry name" value="Laminin"/>
    <property type="match status" value="2"/>
</dbReference>
<proteinExistence type="predicted"/>
<dbReference type="Ensembl" id="ENSCSAVT00000012657.1">
    <property type="protein sequence ID" value="ENSCSAVP00000012513.1"/>
    <property type="gene ID" value="ENSCSAVG00000007352.1"/>
</dbReference>
<dbReference type="InterPro" id="IPR051368">
    <property type="entry name" value="SerProtInhib-TIL_Domain"/>
</dbReference>
<evidence type="ECO:0000259" key="3">
    <source>
        <dbReference type="Pfam" id="PF01826"/>
    </source>
</evidence>
<dbReference type="GO" id="GO:0030414">
    <property type="term" value="F:peptidase inhibitor activity"/>
    <property type="evidence" value="ECO:0007669"/>
    <property type="project" value="UniProtKB-KW"/>
</dbReference>
<evidence type="ECO:0000256" key="2">
    <source>
        <dbReference type="ARBA" id="ARBA00023157"/>
    </source>
</evidence>
<evidence type="ECO:0000256" key="1">
    <source>
        <dbReference type="ARBA" id="ARBA00022690"/>
    </source>
</evidence>
<dbReference type="InterPro" id="IPR002919">
    <property type="entry name" value="TIL_dom"/>
</dbReference>
<protein>
    <recommendedName>
        <fullName evidence="3">TIL domain-containing protein</fullName>
    </recommendedName>
</protein>
<keyword evidence="2" id="KW-1015">Disulfide bond</keyword>
<dbReference type="STRING" id="51511.ENSCSAVP00000012513"/>
<name>H2Z4K1_CIOSA</name>
<dbReference type="InterPro" id="IPR036084">
    <property type="entry name" value="Ser_inhib-like_sf"/>
</dbReference>
<reference evidence="5" key="1">
    <citation type="submission" date="2003-08" db="EMBL/GenBank/DDBJ databases">
        <authorList>
            <person name="Birren B."/>
            <person name="Nusbaum C."/>
            <person name="Abebe A."/>
            <person name="Abouelleil A."/>
            <person name="Adekoya E."/>
            <person name="Ait-zahra M."/>
            <person name="Allen N."/>
            <person name="Allen T."/>
            <person name="An P."/>
            <person name="Anderson M."/>
            <person name="Anderson S."/>
            <person name="Arachchi H."/>
            <person name="Armbruster J."/>
            <person name="Bachantsang P."/>
            <person name="Baldwin J."/>
            <person name="Barry A."/>
            <person name="Bayul T."/>
            <person name="Blitshsteyn B."/>
            <person name="Bloom T."/>
            <person name="Blye J."/>
            <person name="Boguslavskiy L."/>
            <person name="Borowsky M."/>
            <person name="Boukhgalter B."/>
            <person name="Brunache A."/>
            <person name="Butler J."/>
            <person name="Calixte N."/>
            <person name="Calvo S."/>
            <person name="Camarata J."/>
            <person name="Campo K."/>
            <person name="Chang J."/>
            <person name="Cheshatsang Y."/>
            <person name="Citroen M."/>
            <person name="Collymore A."/>
            <person name="Considine T."/>
            <person name="Cook A."/>
            <person name="Cooke P."/>
            <person name="Corum B."/>
            <person name="Cuomo C."/>
            <person name="David R."/>
            <person name="Dawoe T."/>
            <person name="Degray S."/>
            <person name="Dodge S."/>
            <person name="Dooley K."/>
            <person name="Dorje P."/>
            <person name="Dorjee K."/>
            <person name="Dorris L."/>
            <person name="Duffey N."/>
            <person name="Dupes A."/>
            <person name="Elkins T."/>
            <person name="Engels R."/>
            <person name="Erickson J."/>
            <person name="Farina A."/>
            <person name="Faro S."/>
            <person name="Ferreira P."/>
            <person name="Fischer H."/>
            <person name="Fitzgerald M."/>
            <person name="Foley K."/>
            <person name="Gage D."/>
            <person name="Galagan J."/>
            <person name="Gearin G."/>
            <person name="Gnerre S."/>
            <person name="Gnirke A."/>
            <person name="Goyette A."/>
            <person name="Graham J."/>
            <person name="Grandbois E."/>
            <person name="Gyaltsen K."/>
            <person name="Hafez N."/>
            <person name="Hagopian D."/>
            <person name="Hagos B."/>
            <person name="Hall J."/>
            <person name="Hatcher B."/>
            <person name="Heller A."/>
            <person name="Higgins H."/>
            <person name="Honan T."/>
            <person name="Horn A."/>
            <person name="Houde N."/>
            <person name="Hughes L."/>
            <person name="Hulme W."/>
            <person name="Husby E."/>
            <person name="Iliev I."/>
            <person name="Jaffe D."/>
            <person name="Jones C."/>
            <person name="Kamal M."/>
            <person name="Kamat A."/>
            <person name="Kamvysselis M."/>
            <person name="Karlsson E."/>
            <person name="Kells C."/>
            <person name="Kieu A."/>
            <person name="Kisner P."/>
            <person name="Kodira C."/>
            <person name="Kulbokas E."/>
            <person name="Labutti K."/>
            <person name="Lama D."/>
            <person name="Landers T."/>
            <person name="Leger J."/>
            <person name="Levine S."/>
            <person name="Lewis D."/>
            <person name="Lewis T."/>
            <person name="Lindblad-toh K."/>
            <person name="Liu X."/>
            <person name="Lokyitsang T."/>
            <person name="Lokyitsang Y."/>
            <person name="Lucien O."/>
            <person name="Lui A."/>
            <person name="Ma L.J."/>
            <person name="Mabbitt R."/>
            <person name="Macdonald J."/>
            <person name="Maclean C."/>
            <person name="Major J."/>
            <person name="Manning J."/>
            <person name="Marabella R."/>
            <person name="Maru K."/>
            <person name="Matthews C."/>
            <person name="Mauceli E."/>
            <person name="Mccarthy M."/>
            <person name="Mcdonough S."/>
            <person name="Mcghee T."/>
            <person name="Meldrim J."/>
            <person name="Meneus L."/>
            <person name="Mesirov J."/>
            <person name="Mihalev A."/>
            <person name="Mihova T."/>
            <person name="Mikkelsen T."/>
            <person name="Mlenga V."/>
            <person name="Moru K."/>
            <person name="Mozes J."/>
            <person name="Mulrain L."/>
            <person name="Munson G."/>
            <person name="Naylor J."/>
            <person name="Newes C."/>
            <person name="Nguyen C."/>
            <person name="Nguyen N."/>
            <person name="Nguyen T."/>
            <person name="Nicol R."/>
            <person name="Nielsen C."/>
            <person name="Nizzari M."/>
            <person name="Norbu C."/>
            <person name="Norbu N."/>
            <person name="O'donnell P."/>
            <person name="Okoawo O."/>
            <person name="O'leary S."/>
            <person name="Omotosho B."/>
            <person name="O'neill K."/>
            <person name="Osman S."/>
            <person name="Parker S."/>
            <person name="Perrin D."/>
            <person name="Phunkhang P."/>
            <person name="Piqani B."/>
            <person name="Purcell S."/>
            <person name="Rachupka T."/>
            <person name="Ramasamy U."/>
            <person name="Rameau R."/>
            <person name="Ray V."/>
            <person name="Raymond C."/>
            <person name="Retta R."/>
            <person name="Richardson S."/>
            <person name="Rise C."/>
            <person name="Rodriguez J."/>
            <person name="Rogers J."/>
            <person name="Rogov P."/>
            <person name="Rutman M."/>
            <person name="Schupbach R."/>
            <person name="Seaman C."/>
            <person name="Settipalli S."/>
            <person name="Sharpe T."/>
            <person name="Sheridan J."/>
            <person name="Sherpa N."/>
            <person name="Shi J."/>
            <person name="Smirnov S."/>
            <person name="Smith C."/>
            <person name="Sougnez C."/>
            <person name="Spencer B."/>
            <person name="Stalker J."/>
            <person name="Stange-thomann N."/>
            <person name="Stavropoulos S."/>
            <person name="Stetson K."/>
            <person name="Stone C."/>
            <person name="Stone S."/>
            <person name="Stubbs M."/>
            <person name="Talamas J."/>
            <person name="Tchuinga P."/>
            <person name="Tenzing P."/>
            <person name="Tesfaye S."/>
            <person name="Theodore J."/>
            <person name="Thoulutsang Y."/>
            <person name="Topham K."/>
            <person name="Towey S."/>
            <person name="Tsamla T."/>
            <person name="Tsomo N."/>
            <person name="Vallee D."/>
            <person name="Vassiliev H."/>
            <person name="Venkataraman V."/>
            <person name="Vinson J."/>
            <person name="Vo A."/>
            <person name="Wade C."/>
            <person name="Wang S."/>
            <person name="Wangchuk T."/>
            <person name="Wangdi T."/>
            <person name="Whittaker C."/>
            <person name="Wilkinson J."/>
            <person name="Wu Y."/>
            <person name="Wyman D."/>
            <person name="Yadav S."/>
            <person name="Yang S."/>
            <person name="Yang X."/>
            <person name="Yeager S."/>
            <person name="Yee E."/>
            <person name="Young G."/>
            <person name="Zainoun J."/>
            <person name="Zembeck L."/>
            <person name="Zimmer A."/>
            <person name="Zody M."/>
            <person name="Lander E."/>
        </authorList>
    </citation>
    <scope>NUCLEOTIDE SEQUENCE [LARGE SCALE GENOMIC DNA]</scope>
</reference>
<dbReference type="InParanoid" id="H2Z4K1"/>
<dbReference type="SUPFAM" id="SSF57567">
    <property type="entry name" value="Serine protease inhibitors"/>
    <property type="match status" value="2"/>
</dbReference>
<sequence length="120" mass="12569">CPGNQHFSRCGGCNVPCIGRNIPRPCPRICKPGCVCPPGTYLNGDNCVKEENCPALDVCDADQGEVFSMCAPSCDATCLRPTIPCSLTKICTRRCACPPGTLRHNGACVEPSSCPVIPGA</sequence>
<dbReference type="OMA" id="TECARNV"/>
<evidence type="ECO:0000313" key="4">
    <source>
        <dbReference type="Ensembl" id="ENSCSAVP00000012513.1"/>
    </source>
</evidence>
<dbReference type="PANTHER" id="PTHR23259:SF70">
    <property type="entry name" value="ACCESSORY GLAND PROTEIN ACP62F-RELATED"/>
    <property type="match status" value="1"/>
</dbReference>
<dbReference type="Pfam" id="PF01826">
    <property type="entry name" value="TIL"/>
    <property type="match status" value="2"/>
</dbReference>
<feature type="domain" description="TIL" evidence="3">
    <location>
        <begin position="63"/>
        <end position="114"/>
    </location>
</feature>
<feature type="domain" description="TIL" evidence="3">
    <location>
        <begin position="1"/>
        <end position="53"/>
    </location>
</feature>
<dbReference type="HOGENOM" id="CLU_1781622_0_0_1"/>
<organism evidence="4 5">
    <name type="scientific">Ciona savignyi</name>
    <name type="common">Pacific transparent sea squirt</name>
    <dbReference type="NCBI Taxonomy" id="51511"/>
    <lineage>
        <taxon>Eukaryota</taxon>
        <taxon>Metazoa</taxon>
        <taxon>Chordata</taxon>
        <taxon>Tunicata</taxon>
        <taxon>Ascidiacea</taxon>
        <taxon>Phlebobranchia</taxon>
        <taxon>Cionidae</taxon>
        <taxon>Ciona</taxon>
    </lineage>
</organism>
<reference evidence="4" key="2">
    <citation type="submission" date="2025-08" db="UniProtKB">
        <authorList>
            <consortium name="Ensembl"/>
        </authorList>
    </citation>
    <scope>IDENTIFICATION</scope>
</reference>
<dbReference type="CDD" id="cd19941">
    <property type="entry name" value="TIL"/>
    <property type="match status" value="2"/>
</dbReference>
<dbReference type="PANTHER" id="PTHR23259">
    <property type="entry name" value="RIDDLE"/>
    <property type="match status" value="1"/>
</dbReference>
<accession>H2Z4K1</accession>
<dbReference type="AlphaFoldDB" id="H2Z4K1"/>
<reference evidence="4" key="3">
    <citation type="submission" date="2025-09" db="UniProtKB">
        <authorList>
            <consortium name="Ensembl"/>
        </authorList>
    </citation>
    <scope>IDENTIFICATION</scope>
</reference>
<keyword evidence="1" id="KW-0646">Protease inhibitor</keyword>
<evidence type="ECO:0000313" key="5">
    <source>
        <dbReference type="Proteomes" id="UP000007875"/>
    </source>
</evidence>